<feature type="transmembrane region" description="Helical" evidence="10">
    <location>
        <begin position="128"/>
        <end position="148"/>
    </location>
</feature>
<feature type="transmembrane region" description="Helical" evidence="10">
    <location>
        <begin position="42"/>
        <end position="65"/>
    </location>
</feature>
<comment type="subcellular location">
    <subcellularLocation>
        <location evidence="1">Cell membrane</location>
        <topology evidence="1">Multi-pass membrane protein</topology>
    </subcellularLocation>
</comment>
<proteinExistence type="inferred from homology"/>
<feature type="transmembrane region" description="Helical" evidence="10">
    <location>
        <begin position="12"/>
        <end position="30"/>
    </location>
</feature>
<dbReference type="Gene3D" id="1.20.1740.10">
    <property type="entry name" value="Amino acid/polyamine transporter I"/>
    <property type="match status" value="1"/>
</dbReference>
<dbReference type="Pfam" id="PF13520">
    <property type="entry name" value="AA_permease_2"/>
    <property type="match status" value="1"/>
</dbReference>
<dbReference type="Proteomes" id="UP001596297">
    <property type="component" value="Unassembled WGS sequence"/>
</dbReference>
<evidence type="ECO:0000256" key="10">
    <source>
        <dbReference type="SAM" id="Phobius"/>
    </source>
</evidence>
<sequence length="478" mass="50578">MTGNASQKLPLYALTALVVSSMIGGGIFSLPQNAAASAGPAAMLIAWSITAVGMLMLALVFQMLANRKPELDSGIYAYARAGFGPYVGFLSAWGYVLSAWIGNISYFVLMFSTLGQWFGAFGEGNTAWAVAGASAILWVIHALMMRGIKQAAIINVAATVTKVAAVALFIMLGLTGFKLGVFTADLWGRATPDLGSPLDQVRKMMLITVWVFIGIEGASVFSARARTRADVGRATVLGFLGTLLLLVLVNVISMGILGQAELAGLENPSMAGVLSQVVGPWGGWAISGALLVSLFGSLLAWMLLCSEILFTAAKDESMPRFLTAENRHGVPHNAVLLSNTVLQIFLLLTMSSQSTYLTLVSLATSTVLLPYLFSALYAVKLTRSGESYAGQAQARRTDLLVAALAVIYSLWLVYAAGPTYLLLSVLAYLPGTALFILSRRERGERVFAPAEQALLAALTLAALYAGYLLYTGAISIGS</sequence>
<dbReference type="InterPro" id="IPR004754">
    <property type="entry name" value="Amino_acid_antiprt"/>
</dbReference>
<protein>
    <recommendedName>
        <fullName evidence="9">Arginine-ornithine antiporter</fullName>
    </recommendedName>
</protein>
<dbReference type="EMBL" id="JBHSWD010000002">
    <property type="protein sequence ID" value="MFC6592901.1"/>
    <property type="molecule type" value="Genomic_DNA"/>
</dbReference>
<feature type="transmembrane region" description="Helical" evidence="10">
    <location>
        <begin position="399"/>
        <end position="414"/>
    </location>
</feature>
<evidence type="ECO:0000256" key="2">
    <source>
        <dbReference type="ARBA" id="ARBA00008220"/>
    </source>
</evidence>
<name>A0ABW1YF00_9DEIO</name>
<evidence type="ECO:0000256" key="9">
    <source>
        <dbReference type="NCBIfam" id="TIGR03810"/>
    </source>
</evidence>
<accession>A0ABW1YF00</accession>
<feature type="transmembrane region" description="Helical" evidence="10">
    <location>
        <begin position="235"/>
        <end position="257"/>
    </location>
</feature>
<comment type="caution">
    <text evidence="11">The sequence shown here is derived from an EMBL/GenBank/DDBJ whole genome shotgun (WGS) entry which is preliminary data.</text>
</comment>
<evidence type="ECO:0000256" key="3">
    <source>
        <dbReference type="ARBA" id="ARBA00022448"/>
    </source>
</evidence>
<evidence type="ECO:0000256" key="1">
    <source>
        <dbReference type="ARBA" id="ARBA00004651"/>
    </source>
</evidence>
<dbReference type="PANTHER" id="PTHR42770:SF4">
    <property type="entry name" value="ARGININE_ORNITHINE ANTIPORTER-RELATED"/>
    <property type="match status" value="1"/>
</dbReference>
<feature type="transmembrane region" description="Helical" evidence="10">
    <location>
        <begin position="204"/>
        <end position="223"/>
    </location>
</feature>
<feature type="transmembrane region" description="Helical" evidence="10">
    <location>
        <begin position="356"/>
        <end position="379"/>
    </location>
</feature>
<dbReference type="PIRSF" id="PIRSF006060">
    <property type="entry name" value="AA_transporter"/>
    <property type="match status" value="1"/>
</dbReference>
<dbReference type="InterPro" id="IPR002293">
    <property type="entry name" value="AA/rel_permease1"/>
</dbReference>
<evidence type="ECO:0000313" key="12">
    <source>
        <dbReference type="Proteomes" id="UP001596297"/>
    </source>
</evidence>
<keyword evidence="6" id="KW-0029">Amino-acid transport</keyword>
<reference evidence="12" key="1">
    <citation type="journal article" date="2019" name="Int. J. Syst. Evol. Microbiol.">
        <title>The Global Catalogue of Microorganisms (GCM) 10K type strain sequencing project: providing services to taxonomists for standard genome sequencing and annotation.</title>
        <authorList>
            <consortium name="The Broad Institute Genomics Platform"/>
            <consortium name="The Broad Institute Genome Sequencing Center for Infectious Disease"/>
            <person name="Wu L."/>
            <person name="Ma J."/>
        </authorList>
    </citation>
    <scope>NUCLEOTIDE SEQUENCE [LARGE SCALE GENOMIC DNA]</scope>
    <source>
        <strain evidence="12">CGMCC 1.15772</strain>
    </source>
</reference>
<feature type="transmembrane region" description="Helical" evidence="10">
    <location>
        <begin position="284"/>
        <end position="310"/>
    </location>
</feature>
<evidence type="ECO:0000256" key="7">
    <source>
        <dbReference type="ARBA" id="ARBA00022989"/>
    </source>
</evidence>
<dbReference type="InterPro" id="IPR050367">
    <property type="entry name" value="APC_superfamily"/>
</dbReference>
<feature type="transmembrane region" description="Helical" evidence="10">
    <location>
        <begin position="420"/>
        <end position="438"/>
    </location>
</feature>
<evidence type="ECO:0000256" key="6">
    <source>
        <dbReference type="ARBA" id="ARBA00022970"/>
    </source>
</evidence>
<dbReference type="PANTHER" id="PTHR42770">
    <property type="entry name" value="AMINO ACID TRANSPORTER-RELATED"/>
    <property type="match status" value="1"/>
</dbReference>
<comment type="similarity">
    <text evidence="2">Belongs to the amino acid-polyamine-organocation (APC) superfamily. Basic amino acid/polyamine antiporter (APA) (TC 2.A.3.2) family.</text>
</comment>
<dbReference type="InterPro" id="IPR022461">
    <property type="entry name" value="Arg/Orn_antiprt_ArcD"/>
</dbReference>
<dbReference type="NCBIfam" id="TIGR00905">
    <property type="entry name" value="2A0302"/>
    <property type="match status" value="1"/>
</dbReference>
<keyword evidence="3" id="KW-0813">Transport</keyword>
<keyword evidence="5 10" id="KW-0812">Transmembrane</keyword>
<evidence type="ECO:0000256" key="8">
    <source>
        <dbReference type="ARBA" id="ARBA00023136"/>
    </source>
</evidence>
<keyword evidence="12" id="KW-1185">Reference proteome</keyword>
<gene>
    <name evidence="11" type="primary">arcD</name>
    <name evidence="11" type="ORF">ACFP81_13435</name>
</gene>
<evidence type="ECO:0000256" key="4">
    <source>
        <dbReference type="ARBA" id="ARBA00022475"/>
    </source>
</evidence>
<organism evidence="11 12">
    <name type="scientific">Deinococcus lacus</name>
    <dbReference type="NCBI Taxonomy" id="392561"/>
    <lineage>
        <taxon>Bacteria</taxon>
        <taxon>Thermotogati</taxon>
        <taxon>Deinococcota</taxon>
        <taxon>Deinococci</taxon>
        <taxon>Deinococcales</taxon>
        <taxon>Deinococcaceae</taxon>
        <taxon>Deinococcus</taxon>
    </lineage>
</organism>
<feature type="transmembrane region" description="Helical" evidence="10">
    <location>
        <begin position="450"/>
        <end position="470"/>
    </location>
</feature>
<feature type="transmembrane region" description="Helical" evidence="10">
    <location>
        <begin position="160"/>
        <end position="184"/>
    </location>
</feature>
<keyword evidence="8 10" id="KW-0472">Membrane</keyword>
<dbReference type="NCBIfam" id="TIGR03810">
    <property type="entry name" value="arg_ornith_anti"/>
    <property type="match status" value="1"/>
</dbReference>
<feature type="transmembrane region" description="Helical" evidence="10">
    <location>
        <begin position="330"/>
        <end position="350"/>
    </location>
</feature>
<keyword evidence="4" id="KW-1003">Cell membrane</keyword>
<evidence type="ECO:0000313" key="11">
    <source>
        <dbReference type="EMBL" id="MFC6592901.1"/>
    </source>
</evidence>
<feature type="transmembrane region" description="Helical" evidence="10">
    <location>
        <begin position="86"/>
        <end position="108"/>
    </location>
</feature>
<evidence type="ECO:0000256" key="5">
    <source>
        <dbReference type="ARBA" id="ARBA00022692"/>
    </source>
</evidence>
<keyword evidence="7 10" id="KW-1133">Transmembrane helix</keyword>
<dbReference type="RefSeq" id="WP_380084000.1">
    <property type="nucleotide sequence ID" value="NZ_JBHSWD010000002.1"/>
</dbReference>